<protein>
    <submittedName>
        <fullName evidence="1">DUF2948 domain-containing protein</fullName>
    </submittedName>
</protein>
<reference evidence="1 2" key="1">
    <citation type="journal article" date="2013" name="Antonie Van Leeuwenhoek">
        <title>Paracoccus zhejiangensis sp. nov., isolated from activated sludge in wastewater-treatment system.</title>
        <authorList>
            <person name="Wu Z.G."/>
            <person name="Zhang D.F."/>
            <person name="Liu Y.L."/>
            <person name="Wang F."/>
            <person name="Jiang X."/>
            <person name="Li C."/>
            <person name="Li S.P."/>
            <person name="Hong Q."/>
            <person name="Li W.J."/>
        </authorList>
    </citation>
    <scope>NUCLEOTIDE SEQUENCE [LARGE SCALE GENOMIC DNA]</scope>
    <source>
        <strain evidence="1 2">J6</strain>
    </source>
</reference>
<keyword evidence="2" id="KW-1185">Reference proteome</keyword>
<dbReference type="EMBL" id="CP025430">
    <property type="protein sequence ID" value="AUH63996.1"/>
    <property type="molecule type" value="Genomic_DNA"/>
</dbReference>
<evidence type="ECO:0000313" key="2">
    <source>
        <dbReference type="Proteomes" id="UP000234530"/>
    </source>
</evidence>
<name>A0A2H5EXG3_9RHOB</name>
<dbReference type="KEGG" id="pzh:CX676_07315"/>
<evidence type="ECO:0000313" key="1">
    <source>
        <dbReference type="EMBL" id="AUH63996.1"/>
    </source>
</evidence>
<sequence>MADAGFFDAGPDSPLALKAEGEADLRVISALVQDAILPANELSYDSKARRLALLINRFRWEDAEAARREKREFERVRALLIVNDVLKLQSDGLSRDADTVLELLTIDWQPGADGTGRLLLEFAGDGTLAADVECINLDLRDVTRPYVAPSGKAPHHPE</sequence>
<dbReference type="AlphaFoldDB" id="A0A2H5EXG3"/>
<dbReference type="OrthoDB" id="9806367at2"/>
<gene>
    <name evidence="1" type="ORF">CX676_07315</name>
</gene>
<dbReference type="InterPro" id="IPR021335">
    <property type="entry name" value="DUF2948"/>
</dbReference>
<dbReference type="Pfam" id="PF11164">
    <property type="entry name" value="DUF2948"/>
    <property type="match status" value="1"/>
</dbReference>
<organism evidence="1 2">
    <name type="scientific">Paracoccus zhejiangensis</name>
    <dbReference type="NCBI Taxonomy" id="1077935"/>
    <lineage>
        <taxon>Bacteria</taxon>
        <taxon>Pseudomonadati</taxon>
        <taxon>Pseudomonadota</taxon>
        <taxon>Alphaproteobacteria</taxon>
        <taxon>Rhodobacterales</taxon>
        <taxon>Paracoccaceae</taxon>
        <taxon>Paracoccus</taxon>
    </lineage>
</organism>
<proteinExistence type="predicted"/>
<dbReference type="Proteomes" id="UP000234530">
    <property type="component" value="Chromosome"/>
</dbReference>
<accession>A0A2H5EXG3</accession>
<dbReference type="RefSeq" id="WP_101752037.1">
    <property type="nucleotide sequence ID" value="NZ_CP025430.1"/>
</dbReference>